<keyword evidence="3" id="KW-0255">Endonuclease</keyword>
<dbReference type="Gene3D" id="3.40.1350.10">
    <property type="match status" value="1"/>
</dbReference>
<name>A0A3M8D211_9BACL</name>
<dbReference type="EMBL" id="RHHU01000013">
    <property type="protein sequence ID" value="RNB82116.1"/>
    <property type="molecule type" value="Genomic_DNA"/>
</dbReference>
<dbReference type="CDD" id="cd22362">
    <property type="entry name" value="TnsA_endonuclease-like"/>
    <property type="match status" value="1"/>
</dbReference>
<keyword evidence="4" id="KW-1185">Reference proteome</keyword>
<evidence type="ECO:0000259" key="2">
    <source>
        <dbReference type="Pfam" id="PF08722"/>
    </source>
</evidence>
<dbReference type="Pfam" id="PF08722">
    <property type="entry name" value="Tn7_TnsA-like_N"/>
    <property type="match status" value="1"/>
</dbReference>
<protein>
    <submittedName>
        <fullName evidence="3">Heteromeric transposase endonuclease subunit TnsA</fullName>
    </submittedName>
</protein>
<dbReference type="SUPFAM" id="SSF52980">
    <property type="entry name" value="Restriction endonuclease-like"/>
    <property type="match status" value="1"/>
</dbReference>
<feature type="domain" description="TnsA endonuclease C-terminal" evidence="1">
    <location>
        <begin position="188"/>
        <end position="270"/>
    </location>
</feature>
<gene>
    <name evidence="3" type="ORF">EDM59_21140</name>
</gene>
<evidence type="ECO:0000313" key="3">
    <source>
        <dbReference type="EMBL" id="RNB82116.1"/>
    </source>
</evidence>
<dbReference type="GO" id="GO:0003676">
    <property type="term" value="F:nucleic acid binding"/>
    <property type="evidence" value="ECO:0007669"/>
    <property type="project" value="InterPro"/>
</dbReference>
<dbReference type="Proteomes" id="UP000269573">
    <property type="component" value="Unassembled WGS sequence"/>
</dbReference>
<evidence type="ECO:0000259" key="1">
    <source>
        <dbReference type="Pfam" id="PF08721"/>
    </source>
</evidence>
<proteinExistence type="predicted"/>
<dbReference type="InterPro" id="IPR011335">
    <property type="entry name" value="Restrct_endonuc-II-like"/>
</dbReference>
<keyword evidence="3" id="KW-0540">Nuclease</keyword>
<accession>A0A3M8D211</accession>
<dbReference type="InterPro" id="IPR011856">
    <property type="entry name" value="tRNA_endonuc-like_dom_sf"/>
</dbReference>
<dbReference type="InterPro" id="IPR014833">
    <property type="entry name" value="TnsA_N"/>
</dbReference>
<evidence type="ECO:0000313" key="4">
    <source>
        <dbReference type="Proteomes" id="UP000269573"/>
    </source>
</evidence>
<reference evidence="3 4" key="1">
    <citation type="submission" date="2018-10" db="EMBL/GenBank/DDBJ databases">
        <title>Phylogenomics of Brevibacillus.</title>
        <authorList>
            <person name="Dunlap C."/>
        </authorList>
    </citation>
    <scope>NUCLEOTIDE SEQUENCE [LARGE SCALE GENOMIC DNA]</scope>
    <source>
        <strain evidence="3 4">JCM 15774</strain>
    </source>
</reference>
<dbReference type="Pfam" id="PF08721">
    <property type="entry name" value="Tn7_Tnp_TnsA_C"/>
    <property type="match status" value="1"/>
</dbReference>
<feature type="domain" description="TnsA endonuclease N-terminal" evidence="2">
    <location>
        <begin position="92"/>
        <end position="185"/>
    </location>
</feature>
<dbReference type="AlphaFoldDB" id="A0A3M8D211"/>
<keyword evidence="3" id="KW-0378">Hydrolase</keyword>
<sequence length="296" mass="34430">MKMDLSYTFITRMGGSLLARKRRIISASTVEKLEKQGWGQGHGKDYIPWLTVRDVPSWGDVNRPKGWITGREHHFLSNLEMSYFYVLDWSDIILDICEQFPLKLERTLEIAKRLGVKHPTIPNSEEITIMTTDFLLDVQENGNIKLFARSVKESDQLNSKRTLEKLEIERQYWQEQGIEWGIITEKNIDSALSKNVAMIHKCRELFLFPNINTKLVFQIEPFLYELLKSNDALSLAELCLRADDQIGLKPSTCLTIVKHLIAIRAWEIDMYVPLDTCTPISFERSENLSEFLRRYA</sequence>
<dbReference type="GO" id="GO:0004519">
    <property type="term" value="F:endonuclease activity"/>
    <property type="evidence" value="ECO:0007669"/>
    <property type="project" value="UniProtKB-KW"/>
</dbReference>
<dbReference type="InterPro" id="IPR014832">
    <property type="entry name" value="TnsA_C"/>
</dbReference>
<dbReference type="Gene3D" id="1.10.10.10">
    <property type="entry name" value="Winged helix-like DNA-binding domain superfamily/Winged helix DNA-binding domain"/>
    <property type="match status" value="1"/>
</dbReference>
<dbReference type="InterPro" id="IPR036388">
    <property type="entry name" value="WH-like_DNA-bd_sf"/>
</dbReference>
<organism evidence="3 4">
    <name type="scientific">Brevibacillus nitrificans</name>
    <dbReference type="NCBI Taxonomy" id="651560"/>
    <lineage>
        <taxon>Bacteria</taxon>
        <taxon>Bacillati</taxon>
        <taxon>Bacillota</taxon>
        <taxon>Bacilli</taxon>
        <taxon>Bacillales</taxon>
        <taxon>Paenibacillaceae</taxon>
        <taxon>Brevibacillus</taxon>
    </lineage>
</organism>
<comment type="caution">
    <text evidence="3">The sequence shown here is derived from an EMBL/GenBank/DDBJ whole genome shotgun (WGS) entry which is preliminary data.</text>
</comment>